<keyword evidence="3" id="KW-0175">Coiled coil</keyword>
<dbReference type="EMBL" id="DS114076">
    <property type="protein sequence ID" value="EAX90881.1"/>
    <property type="molecule type" value="Genomic_DNA"/>
</dbReference>
<dbReference type="PROSITE" id="PS51450">
    <property type="entry name" value="LRR"/>
    <property type="match status" value="7"/>
</dbReference>
<dbReference type="InterPro" id="IPR001932">
    <property type="entry name" value="PPM-type_phosphatase-like_dom"/>
</dbReference>
<dbReference type="InterPro" id="IPR003591">
    <property type="entry name" value="Leu-rich_rpt_typical-subtyp"/>
</dbReference>
<dbReference type="GO" id="GO:0004722">
    <property type="term" value="F:protein serine/threonine phosphatase activity"/>
    <property type="evidence" value="ECO:0000318"/>
    <property type="project" value="GO_Central"/>
</dbReference>
<dbReference type="Gene3D" id="3.60.40.10">
    <property type="entry name" value="PPM-type phosphatase domain"/>
    <property type="match status" value="1"/>
</dbReference>
<dbReference type="OMA" id="CVIENFI"/>
<sequence>MGAAGSYPAFDMNRTACLLKGGGLSRVCYSFKDGHPLEYLDVSDNQLTQLPLNLKNLRVIDLSNNKLNELNAQMVQAIESYENLLELKLAHNNLTGLPAIIGKMQNLNKLHLSGNKFTEPPKEIQFIQFLDLSCNKLTYITMTDRLVTLYANFNRLTTLSCLNRSLTTLNISGNDIVTIDDAKFESLQNLDVSSNMLESIDKIMENCPRLEILDISYNKIKHIPALPDRLITLNANDNQISSIDPSFSNLPLLRTIFIFNNNLTSIPRLPKLASRLRIDSNKLTDFPTVESDSIEGIQLMSNMLTDIPNISKTKIQLLYCCDNKISLLSPKNLCNSLISINLSQNSISVLPKELFSLPTLQTLTLNDNFIKEIPPEIEDSKLLQLNISSNPISEMSPLPSTLQCLLAFNCKFTEISTRVRALPFLRVLDMSYNEIKRLVKLDGCANIFFGHNQINEVPELWKDLLLCDLSYNQITKVAISQENTLMQELDLSHNNLKEFVVPGVRDRLKILKLSHNPEFSFRFDFETFPKLDSIDVSCTKVKIPYPPSTLRELLTSDLKFFKSADLNSVNYISPGIGYADLKGYRETMEDSLLVRTDFPAGFDAFAVLDGHGGSATAMEAMHLFHQHLSEMKAVTELSIRKMVESLVEDVKKANYEDGCTLCMAIICSGTIFAVNIGDSRMLLVKDKAEFVPLSKDHKPNSRDELERIRKTGNCVANGRTSGILALSRSIGDFGIGGVSSSPDIVVHKIEQGDRKVVICCDGVYDVLSNEEVAKHALRFEDPFESAAFIRNAAFARQTQDNVTSIVIDLARYKQN</sequence>
<keyword evidence="1" id="KW-0433">Leucine-rich repeat</keyword>
<protein>
    <submittedName>
        <fullName evidence="5">Leucine Rich Repeat family protein</fullName>
    </submittedName>
</protein>
<dbReference type="SUPFAM" id="SSF52058">
    <property type="entry name" value="L domain-like"/>
    <property type="match status" value="2"/>
</dbReference>
<dbReference type="PROSITE" id="PS51746">
    <property type="entry name" value="PPM_2"/>
    <property type="match status" value="1"/>
</dbReference>
<dbReference type="InterPro" id="IPR036457">
    <property type="entry name" value="PPM-type-like_dom_sf"/>
</dbReference>
<dbReference type="KEGG" id="tva:4748573"/>
<evidence type="ECO:0000256" key="1">
    <source>
        <dbReference type="ARBA" id="ARBA00022614"/>
    </source>
</evidence>
<dbReference type="Proteomes" id="UP000001542">
    <property type="component" value="Unassembled WGS sequence"/>
</dbReference>
<feature type="coiled-coil region" evidence="3">
    <location>
        <begin position="60"/>
        <end position="87"/>
    </location>
</feature>
<dbReference type="FunFam" id="3.80.10.10:FF:002501">
    <property type="entry name" value="Leucine Rich Repeat family protein"/>
    <property type="match status" value="1"/>
</dbReference>
<dbReference type="SMART" id="SM00364">
    <property type="entry name" value="LRR_BAC"/>
    <property type="match status" value="10"/>
</dbReference>
<evidence type="ECO:0000313" key="5">
    <source>
        <dbReference type="EMBL" id="EAX90881.1"/>
    </source>
</evidence>
<dbReference type="InterPro" id="IPR050216">
    <property type="entry name" value="LRR_domain-containing"/>
</dbReference>
<dbReference type="STRING" id="5722.A2FW34"/>
<evidence type="ECO:0000256" key="2">
    <source>
        <dbReference type="ARBA" id="ARBA00022737"/>
    </source>
</evidence>
<dbReference type="Gene3D" id="3.80.10.10">
    <property type="entry name" value="Ribonuclease Inhibitor"/>
    <property type="match status" value="4"/>
</dbReference>
<dbReference type="Pfam" id="PF13855">
    <property type="entry name" value="LRR_8"/>
    <property type="match status" value="1"/>
</dbReference>
<reference evidence="5" key="2">
    <citation type="journal article" date="2007" name="Science">
        <title>Draft genome sequence of the sexually transmitted pathogen Trichomonas vaginalis.</title>
        <authorList>
            <person name="Carlton J.M."/>
            <person name="Hirt R.P."/>
            <person name="Silva J.C."/>
            <person name="Delcher A.L."/>
            <person name="Schatz M."/>
            <person name="Zhao Q."/>
            <person name="Wortman J.R."/>
            <person name="Bidwell S.L."/>
            <person name="Alsmark U.C.M."/>
            <person name="Besteiro S."/>
            <person name="Sicheritz-Ponten T."/>
            <person name="Noel C.J."/>
            <person name="Dacks J.B."/>
            <person name="Foster P.G."/>
            <person name="Simillion C."/>
            <person name="Van de Peer Y."/>
            <person name="Miranda-Saavedra D."/>
            <person name="Barton G.J."/>
            <person name="Westrop G.D."/>
            <person name="Mueller S."/>
            <person name="Dessi D."/>
            <person name="Fiori P.L."/>
            <person name="Ren Q."/>
            <person name="Paulsen I."/>
            <person name="Zhang H."/>
            <person name="Bastida-Corcuera F.D."/>
            <person name="Simoes-Barbosa A."/>
            <person name="Brown M.T."/>
            <person name="Hayes R.D."/>
            <person name="Mukherjee M."/>
            <person name="Okumura C.Y."/>
            <person name="Schneider R."/>
            <person name="Smith A.J."/>
            <person name="Vanacova S."/>
            <person name="Villalvazo M."/>
            <person name="Haas B.J."/>
            <person name="Pertea M."/>
            <person name="Feldblyum T.V."/>
            <person name="Utterback T.R."/>
            <person name="Shu C.L."/>
            <person name="Osoegawa K."/>
            <person name="de Jong P.J."/>
            <person name="Hrdy I."/>
            <person name="Horvathova L."/>
            <person name="Zubacova Z."/>
            <person name="Dolezal P."/>
            <person name="Malik S.B."/>
            <person name="Logsdon J.M. Jr."/>
            <person name="Henze K."/>
            <person name="Gupta A."/>
            <person name="Wang C.C."/>
            <person name="Dunne R.L."/>
            <person name="Upcroft J.A."/>
            <person name="Upcroft P."/>
            <person name="White O."/>
            <person name="Salzberg S.L."/>
            <person name="Tang P."/>
            <person name="Chiu C.-H."/>
            <person name="Lee Y.-S."/>
            <person name="Embley T.M."/>
            <person name="Coombs G.H."/>
            <person name="Mottram J.C."/>
            <person name="Tachezy J."/>
            <person name="Fraser-Liggett C.M."/>
            <person name="Johnson P.J."/>
        </authorList>
    </citation>
    <scope>NUCLEOTIDE SEQUENCE [LARGE SCALE GENOMIC DNA]</scope>
    <source>
        <strain evidence="5">G3</strain>
    </source>
</reference>
<dbReference type="RefSeq" id="XP_001303811.1">
    <property type="nucleotide sequence ID" value="XM_001303810.1"/>
</dbReference>
<dbReference type="Pfam" id="PF13516">
    <property type="entry name" value="LRR_6"/>
    <property type="match status" value="1"/>
</dbReference>
<dbReference type="Pfam" id="PF12799">
    <property type="entry name" value="LRR_4"/>
    <property type="match status" value="1"/>
</dbReference>
<dbReference type="PANTHER" id="PTHR48051">
    <property type="match status" value="1"/>
</dbReference>
<evidence type="ECO:0000259" key="4">
    <source>
        <dbReference type="PROSITE" id="PS51746"/>
    </source>
</evidence>
<dbReference type="InterPro" id="IPR001611">
    <property type="entry name" value="Leu-rich_rpt"/>
</dbReference>
<reference evidence="5" key="1">
    <citation type="submission" date="2006-10" db="EMBL/GenBank/DDBJ databases">
        <authorList>
            <person name="Amadeo P."/>
            <person name="Zhao Q."/>
            <person name="Wortman J."/>
            <person name="Fraser-Liggett C."/>
            <person name="Carlton J."/>
        </authorList>
    </citation>
    <scope>NUCLEOTIDE SEQUENCE</scope>
    <source>
        <strain evidence="5">G3</strain>
    </source>
</reference>
<dbReference type="SMART" id="SM00332">
    <property type="entry name" value="PP2Cc"/>
    <property type="match status" value="1"/>
</dbReference>
<evidence type="ECO:0000256" key="3">
    <source>
        <dbReference type="SAM" id="Coils"/>
    </source>
</evidence>
<dbReference type="SMART" id="SM00331">
    <property type="entry name" value="PP2C_SIG"/>
    <property type="match status" value="1"/>
</dbReference>
<dbReference type="InterPro" id="IPR032675">
    <property type="entry name" value="LRR_dom_sf"/>
</dbReference>
<organism evidence="5 6">
    <name type="scientific">Trichomonas vaginalis (strain ATCC PRA-98 / G3)</name>
    <dbReference type="NCBI Taxonomy" id="412133"/>
    <lineage>
        <taxon>Eukaryota</taxon>
        <taxon>Metamonada</taxon>
        <taxon>Parabasalia</taxon>
        <taxon>Trichomonadida</taxon>
        <taxon>Trichomonadidae</taxon>
        <taxon>Trichomonas</taxon>
    </lineage>
</organism>
<keyword evidence="2" id="KW-0677">Repeat</keyword>
<dbReference type="VEuPathDB" id="TrichDB:TVAGG3_0633630"/>
<dbReference type="Pfam" id="PF00560">
    <property type="entry name" value="LRR_1"/>
    <property type="match status" value="2"/>
</dbReference>
<dbReference type="eggNOG" id="KOG0618">
    <property type="taxonomic scope" value="Eukaryota"/>
</dbReference>
<dbReference type="SUPFAM" id="SSF81606">
    <property type="entry name" value="PP2C-like"/>
    <property type="match status" value="1"/>
</dbReference>
<dbReference type="PRINTS" id="PR00019">
    <property type="entry name" value="LEURICHRPT"/>
</dbReference>
<dbReference type="OrthoDB" id="10264738at2759"/>
<dbReference type="PANTHER" id="PTHR48051:SF54">
    <property type="entry name" value="LEUCINE-RICH REPEAT-CONTAINING PROTEIN"/>
    <property type="match status" value="1"/>
</dbReference>
<dbReference type="SMART" id="SM00365">
    <property type="entry name" value="LRR_SD22"/>
    <property type="match status" value="5"/>
</dbReference>
<dbReference type="InParanoid" id="A2FW34"/>
<keyword evidence="6" id="KW-1185">Reference proteome</keyword>
<dbReference type="GO" id="GO:1902531">
    <property type="term" value="P:regulation of intracellular signal transduction"/>
    <property type="evidence" value="ECO:0000318"/>
    <property type="project" value="GO_Central"/>
</dbReference>
<dbReference type="SMART" id="SM00369">
    <property type="entry name" value="LRR_TYP"/>
    <property type="match status" value="8"/>
</dbReference>
<dbReference type="FunCoup" id="A2FW34">
    <property type="interactions" value="165"/>
</dbReference>
<dbReference type="FunFam" id="3.80.10.10:FF:001882">
    <property type="entry name" value="Leucine Rich Repeat family protein"/>
    <property type="match status" value="1"/>
</dbReference>
<dbReference type="AlphaFoldDB" id="A2FW34"/>
<dbReference type="SMR" id="A2FW34"/>
<dbReference type="FunFam" id="3.80.10.10:FF:002498">
    <property type="entry name" value="Leucine Rich Repeat family protein"/>
    <property type="match status" value="1"/>
</dbReference>
<accession>A2FW34</accession>
<dbReference type="CDD" id="cd00143">
    <property type="entry name" value="PP2Cc"/>
    <property type="match status" value="1"/>
</dbReference>
<dbReference type="VEuPathDB" id="TrichDB:TVAG_334930"/>
<feature type="domain" description="PPM-type phosphatase" evidence="4">
    <location>
        <begin position="575"/>
        <end position="809"/>
    </location>
</feature>
<proteinExistence type="predicted"/>
<dbReference type="InterPro" id="IPR025875">
    <property type="entry name" value="Leu-rich_rpt_4"/>
</dbReference>
<name>A2FW34_TRIV3</name>
<dbReference type="Pfam" id="PF00481">
    <property type="entry name" value="PP2C"/>
    <property type="match status" value="1"/>
</dbReference>
<gene>
    <name evidence="5" type="ORF">TVAG_334930</name>
</gene>
<evidence type="ECO:0000313" key="6">
    <source>
        <dbReference type="Proteomes" id="UP000001542"/>
    </source>
</evidence>
<dbReference type="FunFam" id="3.60.40.10:FF:000035">
    <property type="entry name" value="Leucine rich repeat protein phosphatase 2c domain containing protein"/>
    <property type="match status" value="1"/>
</dbReference>